<feature type="region of interest" description="Disordered" evidence="1">
    <location>
        <begin position="28"/>
        <end position="127"/>
    </location>
</feature>
<dbReference type="EMBL" id="MN740735">
    <property type="protein sequence ID" value="QHS81367.1"/>
    <property type="molecule type" value="Genomic_DNA"/>
</dbReference>
<feature type="compositionally biased region" description="Low complexity" evidence="1">
    <location>
        <begin position="69"/>
        <end position="86"/>
    </location>
</feature>
<proteinExistence type="predicted"/>
<dbReference type="Gene3D" id="1.25.40.180">
    <property type="match status" value="1"/>
</dbReference>
<feature type="compositionally biased region" description="Polar residues" evidence="1">
    <location>
        <begin position="37"/>
        <end position="68"/>
    </location>
</feature>
<dbReference type="AlphaFoldDB" id="A0A6C0ANG9"/>
<feature type="compositionally biased region" description="Low complexity" evidence="1">
    <location>
        <begin position="109"/>
        <end position="122"/>
    </location>
</feature>
<accession>A0A6C0ANG9</accession>
<sequence length="353" mass="40067">MVAAIISLRPSLPPVSDELRKRVQSIRVRSIPDTPGSRVNSLQQSQQTQDRGNWRNKQTPVISSQKLQNGGNWRNSSNSLNNSGSSTPVSPTPFRFSNSERSPKPNQPSTPDSSSTPKPVSPWTGGTRYVSKFHNGSKAGDDKILKTIILNKLNVFSVKTYDDVKQFLFQILGSDQKEFIREFTWMVFRKAAAEDKFCGLYAKLLSEIKREYPVILEEMKKLHMTYLDIWKITDSPDSLVDKRYRFGYSQFLAELTALGVIEIETMMITLETLKASIMECITKKEQMETIDEYMNCLKQLCNSKTPVALKKMMNGLLVTDLNFLIQTPSEKVPGLSSRSRFACMDIIDLLKTR</sequence>
<evidence type="ECO:0000313" key="2">
    <source>
        <dbReference type="EMBL" id="QHS81367.1"/>
    </source>
</evidence>
<name>A0A6C0ANG9_9ZZZZ</name>
<protein>
    <recommendedName>
        <fullName evidence="3">MIF4G domain-containing protein</fullName>
    </recommendedName>
</protein>
<evidence type="ECO:0000256" key="1">
    <source>
        <dbReference type="SAM" id="MobiDB-lite"/>
    </source>
</evidence>
<organism evidence="2">
    <name type="scientific">viral metagenome</name>
    <dbReference type="NCBI Taxonomy" id="1070528"/>
    <lineage>
        <taxon>unclassified sequences</taxon>
        <taxon>metagenomes</taxon>
        <taxon>organismal metagenomes</taxon>
    </lineage>
</organism>
<reference evidence="2" key="1">
    <citation type="journal article" date="2020" name="Nature">
        <title>Giant virus diversity and host interactions through global metagenomics.</title>
        <authorList>
            <person name="Schulz F."/>
            <person name="Roux S."/>
            <person name="Paez-Espino D."/>
            <person name="Jungbluth S."/>
            <person name="Walsh D.A."/>
            <person name="Denef V.J."/>
            <person name="McMahon K.D."/>
            <person name="Konstantinidis K.T."/>
            <person name="Eloe-Fadrosh E.A."/>
            <person name="Kyrpides N.C."/>
            <person name="Woyke T."/>
        </authorList>
    </citation>
    <scope>NUCLEOTIDE SEQUENCE</scope>
    <source>
        <strain evidence="2">GVMAG-S-1101161-73</strain>
    </source>
</reference>
<evidence type="ECO:0008006" key="3">
    <source>
        <dbReference type="Google" id="ProtNLM"/>
    </source>
</evidence>
<dbReference type="InterPro" id="IPR016024">
    <property type="entry name" value="ARM-type_fold"/>
</dbReference>
<dbReference type="SUPFAM" id="SSF48371">
    <property type="entry name" value="ARM repeat"/>
    <property type="match status" value="1"/>
</dbReference>